<dbReference type="InterPro" id="IPR050742">
    <property type="entry name" value="Helicase_Restrict-Modif_Enz"/>
</dbReference>
<evidence type="ECO:0000313" key="5">
    <source>
        <dbReference type="Proteomes" id="UP001164794"/>
    </source>
</evidence>
<dbReference type="InterPro" id="IPR007409">
    <property type="entry name" value="Restrct_endonuc_type1_HsdR_N"/>
</dbReference>
<dbReference type="SUPFAM" id="SSF52540">
    <property type="entry name" value="P-loop containing nucleoside triphosphate hydrolases"/>
    <property type="match status" value="2"/>
</dbReference>
<sequence length="1095" mass="125003">MSNFDFLKAKPEFASFHEAAVAAEDILGLNPTMSVGSCRRAMEAATRWIYQVDPHCELPNDTSLFNLLDTTEFKQLVGQDLLGLLHLLRKEGNKALHDATVKFSREDGIIAINALFVYFDWIDQCYGSGTQGRSFSRDKISSNVEPNAKSVPQVSDQPPQVDEQTKERLITTKRKQISLYKKPRADQETERQTRKRLIDSMLMDSGWKKNVDWLEEYELQGMPNASEVGFADYVLFDNDGKALAVIEAKKTSVSVEAGREQAQIYADLLEKKFGQKPVVFLSNGYETRIFNDGYPERAVSGIYSKLDLQKVLFKRNRADLKLPLIDEAIVERYYQKAAIQAVCQHFSANHRKALLVMATGSGKTRTFMALLKVLIDRGWVKNTLFLADRTSLVRQAYNAARNHLPDVSITNLTEANAVPSARLVFSTYQTMIGKISGSDKDENGGKLYSCGHFDLIVCDEAHRSIYKKYQDIFTYFDSLLLGMTATPKEEIDKNTFEIFDLPNGDPTYNYDLAEAVRDGFLVPYRVLQGNLKFLREGIKYRELSQEDRDFWDDTFLDDAVEEEKKEINPSAINHWLFNEDTIAKALDCLREQGIRVDYGNTLGKTIIFARNHRHAEHIRDIFLKKYPHRDNRFCSVIDNQIKYNQKLIDDFSTASKLPQIAVSVDMLDTGIDVPECVNLVFFKPVYSKAKFWQMIGRGTRLCKELIDGQDKTHFLIFDFCSNFEYFEENPNGREATVQKTLSERLFTLQASIIQKLQEVSSKENDEIRAKFIAEMVQKVKDVPKDVFPARLHLKFLEQYSQPSAYLALDEHAQGVLAEHVAPYILPVDDDASSARFDALMYALESICLDGQNANIAKNKVVRIAQSLLGILNIPEVKEKEAFLRQACDRQLLDECDINDLERLRQELRSLAKYLEPKEKRLVFTNFEDELTVIPKETGIVAPVMESYRARVERYIHQHKEDGVIGKIYRNEILTDTDLQTLESELIQMGSKEDYSIALGAKPLGVFIREVNGLDVNAAKAAFSKYLNDREMNLAQIDFVNKLIDYIVKNGLIEDKKVLLEKPFSVQGLTKIFPDQTLFMGIRKVIDDISARAYPL</sequence>
<feature type="region of interest" description="Disordered" evidence="1">
    <location>
        <begin position="136"/>
        <end position="166"/>
    </location>
</feature>
<dbReference type="RefSeq" id="WP_269264074.1">
    <property type="nucleotide sequence ID" value="NZ_CP098248.1"/>
</dbReference>
<organism evidence="4 5">
    <name type="scientific">Oxalobacter aliiformigenes</name>
    <dbReference type="NCBI Taxonomy" id="2946593"/>
    <lineage>
        <taxon>Bacteria</taxon>
        <taxon>Pseudomonadati</taxon>
        <taxon>Pseudomonadota</taxon>
        <taxon>Betaproteobacteria</taxon>
        <taxon>Burkholderiales</taxon>
        <taxon>Oxalobacteraceae</taxon>
        <taxon>Oxalobacter</taxon>
    </lineage>
</organism>
<dbReference type="PROSITE" id="PS51192">
    <property type="entry name" value="HELICASE_ATP_BIND_1"/>
    <property type="match status" value="1"/>
</dbReference>
<dbReference type="PROSITE" id="PS51194">
    <property type="entry name" value="HELICASE_CTER"/>
    <property type="match status" value="1"/>
</dbReference>
<dbReference type="Pfam" id="PF00271">
    <property type="entry name" value="Helicase_C"/>
    <property type="match status" value="1"/>
</dbReference>
<keyword evidence="4" id="KW-0378">Hydrolase</keyword>
<feature type="domain" description="Helicase ATP-binding" evidence="2">
    <location>
        <begin position="344"/>
        <end position="505"/>
    </location>
</feature>
<dbReference type="InterPro" id="IPR001650">
    <property type="entry name" value="Helicase_C-like"/>
</dbReference>
<feature type="compositionally biased region" description="Polar residues" evidence="1">
    <location>
        <begin position="141"/>
        <end position="158"/>
    </location>
</feature>
<dbReference type="EMBL" id="CP098248">
    <property type="protein sequence ID" value="WAV96597.1"/>
    <property type="molecule type" value="Genomic_DNA"/>
</dbReference>
<feature type="domain" description="Helicase C-terminal" evidence="3">
    <location>
        <begin position="581"/>
        <end position="760"/>
    </location>
</feature>
<proteinExistence type="predicted"/>
<protein>
    <submittedName>
        <fullName evidence="4">DEAD/DEAH box helicase family protein</fullName>
    </submittedName>
</protein>
<dbReference type="InterPro" id="IPR027417">
    <property type="entry name" value="P-loop_NTPase"/>
</dbReference>
<dbReference type="Proteomes" id="UP001164794">
    <property type="component" value="Chromosome"/>
</dbReference>
<dbReference type="GO" id="GO:0004386">
    <property type="term" value="F:helicase activity"/>
    <property type="evidence" value="ECO:0007669"/>
    <property type="project" value="UniProtKB-KW"/>
</dbReference>
<dbReference type="Pfam" id="PF08463">
    <property type="entry name" value="EcoEI_R_C"/>
    <property type="match status" value="1"/>
</dbReference>
<dbReference type="InterPro" id="IPR006935">
    <property type="entry name" value="Helicase/UvrB_N"/>
</dbReference>
<dbReference type="CDD" id="cd18032">
    <property type="entry name" value="DEXHc_RE_I_III_res"/>
    <property type="match status" value="1"/>
</dbReference>
<keyword evidence="4" id="KW-0547">Nucleotide-binding</keyword>
<evidence type="ECO:0000313" key="4">
    <source>
        <dbReference type="EMBL" id="WAV96597.1"/>
    </source>
</evidence>
<dbReference type="SMART" id="SM00487">
    <property type="entry name" value="DEXDc"/>
    <property type="match status" value="1"/>
</dbReference>
<keyword evidence="5" id="KW-1185">Reference proteome</keyword>
<gene>
    <name evidence="4" type="ORF">NB645_07125</name>
</gene>
<dbReference type="InterPro" id="IPR014001">
    <property type="entry name" value="Helicase_ATP-bd"/>
</dbReference>
<dbReference type="PANTHER" id="PTHR47396">
    <property type="entry name" value="TYPE I RESTRICTION ENZYME ECOKI R PROTEIN"/>
    <property type="match status" value="1"/>
</dbReference>
<name>A0ABY7JK19_9BURK</name>
<dbReference type="PANTHER" id="PTHR47396:SF1">
    <property type="entry name" value="ATP-DEPENDENT HELICASE IRC3-RELATED"/>
    <property type="match status" value="1"/>
</dbReference>
<keyword evidence="4" id="KW-0067">ATP-binding</keyword>
<reference evidence="4" key="1">
    <citation type="journal article" date="2022" name="Front. Microbiol.">
        <title>New perspectives on an old grouping: The genomic and phenotypic variability of Oxalobacter formigenes and the implications for calcium oxalate stone prevention.</title>
        <authorList>
            <person name="Chmiel J.A."/>
            <person name="Carr C."/>
            <person name="Stuivenberg G.A."/>
            <person name="Venema R."/>
            <person name="Chanyi R.M."/>
            <person name="Al K.F."/>
            <person name="Giguere D."/>
            <person name="Say H."/>
            <person name="Akouris P.P."/>
            <person name="Dominguez Romero S.A."/>
            <person name="Kwong A."/>
            <person name="Tai V."/>
            <person name="Koval S.F."/>
            <person name="Razvi H."/>
            <person name="Bjazevic J."/>
            <person name="Burton J.P."/>
        </authorList>
    </citation>
    <scope>NUCLEOTIDE SEQUENCE</scope>
    <source>
        <strain evidence="4">HOxNP-1</strain>
    </source>
</reference>
<evidence type="ECO:0000259" key="2">
    <source>
        <dbReference type="PROSITE" id="PS51192"/>
    </source>
</evidence>
<dbReference type="Pfam" id="PF04313">
    <property type="entry name" value="HSDR_N"/>
    <property type="match status" value="1"/>
</dbReference>
<keyword evidence="4" id="KW-0347">Helicase</keyword>
<dbReference type="CDD" id="cd18799">
    <property type="entry name" value="SF2_C_EcoAI-like"/>
    <property type="match status" value="1"/>
</dbReference>
<evidence type="ECO:0000256" key="1">
    <source>
        <dbReference type="SAM" id="MobiDB-lite"/>
    </source>
</evidence>
<dbReference type="InterPro" id="IPR013670">
    <property type="entry name" value="EcoEI_R_C_dom"/>
</dbReference>
<evidence type="ECO:0000259" key="3">
    <source>
        <dbReference type="PROSITE" id="PS51194"/>
    </source>
</evidence>
<dbReference type="Pfam" id="PF04851">
    <property type="entry name" value="ResIII"/>
    <property type="match status" value="1"/>
</dbReference>
<dbReference type="Gene3D" id="3.90.1570.30">
    <property type="match status" value="1"/>
</dbReference>
<accession>A0ABY7JK19</accession>
<dbReference type="Gene3D" id="3.40.50.300">
    <property type="entry name" value="P-loop containing nucleotide triphosphate hydrolases"/>
    <property type="match status" value="2"/>
</dbReference>